<dbReference type="SMART" id="SM00710">
    <property type="entry name" value="PbH1"/>
    <property type="match status" value="5"/>
</dbReference>
<feature type="region of interest" description="Disordered" evidence="3">
    <location>
        <begin position="2190"/>
        <end position="2209"/>
    </location>
</feature>
<dbReference type="SUPFAM" id="SSF49899">
    <property type="entry name" value="Concanavalin A-like lectins/glucanases"/>
    <property type="match status" value="2"/>
</dbReference>
<feature type="region of interest" description="Disordered" evidence="3">
    <location>
        <begin position="52"/>
        <end position="79"/>
    </location>
</feature>
<evidence type="ECO:0000259" key="4">
    <source>
        <dbReference type="PROSITE" id="PS50025"/>
    </source>
</evidence>
<reference evidence="5 6" key="1">
    <citation type="journal article" date="2013" name="Mar. Genomics">
        <title>Expression of sulfatases in Rhodopirellula baltica and the diversity of sulfatases in the genus Rhodopirellula.</title>
        <authorList>
            <person name="Wegner C.E."/>
            <person name="Richter-Heitmann T."/>
            <person name="Klindworth A."/>
            <person name="Klockow C."/>
            <person name="Richter M."/>
            <person name="Achstetter T."/>
            <person name="Glockner F.O."/>
            <person name="Harder J."/>
        </authorList>
    </citation>
    <scope>NUCLEOTIDE SEQUENCE [LARGE SCALE GENOMIC DNA]</scope>
    <source>
        <strain evidence="5 6">SM1</strain>
    </source>
</reference>
<feature type="compositionally biased region" description="Polar residues" evidence="3">
    <location>
        <begin position="52"/>
        <end position="74"/>
    </location>
</feature>
<dbReference type="InterPro" id="IPR001791">
    <property type="entry name" value="Laminin_G"/>
</dbReference>
<dbReference type="InterPro" id="IPR013320">
    <property type="entry name" value="ConA-like_dom_sf"/>
</dbReference>
<dbReference type="Gene3D" id="2.60.120.260">
    <property type="entry name" value="Galactose-binding domain-like"/>
    <property type="match status" value="1"/>
</dbReference>
<evidence type="ECO:0000313" key="6">
    <source>
        <dbReference type="Proteomes" id="UP000011991"/>
    </source>
</evidence>
<dbReference type="SMART" id="SM00560">
    <property type="entry name" value="LamGL"/>
    <property type="match status" value="1"/>
</dbReference>
<dbReference type="InterPro" id="IPR025592">
    <property type="entry name" value="DUF4347"/>
</dbReference>
<dbReference type="NCBIfam" id="NF012209">
    <property type="entry name" value="LEPR-8K"/>
    <property type="match status" value="1"/>
</dbReference>
<evidence type="ECO:0000313" key="5">
    <source>
        <dbReference type="EMBL" id="EMI15641.1"/>
    </source>
</evidence>
<dbReference type="InterPro" id="IPR006626">
    <property type="entry name" value="PbH1"/>
</dbReference>
<feature type="domain" description="Laminin G" evidence="4">
    <location>
        <begin position="653"/>
        <end position="838"/>
    </location>
</feature>
<keyword evidence="2" id="KW-1015">Disulfide bond</keyword>
<organism evidence="5 6">
    <name type="scientific">Rhodopirellula maiorica SM1</name>
    <dbReference type="NCBI Taxonomy" id="1265738"/>
    <lineage>
        <taxon>Bacteria</taxon>
        <taxon>Pseudomonadati</taxon>
        <taxon>Planctomycetota</taxon>
        <taxon>Planctomycetia</taxon>
        <taxon>Pirellulales</taxon>
        <taxon>Pirellulaceae</taxon>
        <taxon>Novipirellula</taxon>
    </lineage>
</organism>
<dbReference type="SMART" id="SM00282">
    <property type="entry name" value="LamG"/>
    <property type="match status" value="1"/>
</dbReference>
<dbReference type="OrthoDB" id="254354at2"/>
<protein>
    <submittedName>
        <fullName evidence="5">Laminin G, subdomain protein 2 domain protein</fullName>
    </submittedName>
</protein>
<feature type="compositionally biased region" description="Polar residues" evidence="3">
    <location>
        <begin position="1987"/>
        <end position="2001"/>
    </location>
</feature>
<sequence>MAREFDFYPLEDRILLSGDGLDASDGGGEIDLDLAAALLQQLDDADGEAIDPTTQVASQPSNNDDTQGTESTHTIIDAPDLDPANPIEVVFVDASIEDADTLIATLRDGSQEQTQWLIIRLDADRDGIEQISQTMASLSGVDAIHLLSHGDGESIALGSTRLDAQTSQAYVSDIARWGVSLDADASISIYGSDLASTESGRELIEVMAAVCDCDIANRDGSLSGPETVIPRQEVAFVDTSIQGYQQLVDDLLSSSGASRQIDVFLLDATRDGISQISEVLRSYDGLDSIHVVSHGLDGGIQLGNTWVGSDTLAIQAEQVRNWGNALTADGDLLFYGCDFASNADGQLLVGQFSQLTGADVAASVDLTGHQSLGGDWDLEYHVGAIETNVAFSLDVQQAWTEVLEAAVDTTSTGTSTGGTVTVSHATSGTNRLMLVGVSLNQAAGETVTSVTYGSQNLTLVGVEENGDARIEIWSLVAPDIGTANVQVNFSGTTDGNTVGVTTFTGVDQSTPLGTFASNSAASGGTATTTVTSAADEVVFSVVAVDDTVDYNLIPGTGQTERWDLLGGGDISGGGSTQTGAASTNVEWTWSGNDNWALGGVSIKSVANTSGLQGHWTFDSGVGALDSSGNSYDGTLVGNAAVDTTTSTNQIGDGKLTLDGTGDYVDVSAHVSNFALLSEGTLSAWVNVSSTDFETIFDISNGGTSDFATLGVENGQLTWTLNASTVSLVRATSTAQINDGNWHHVAVSTSASGTSLYIDGVELTGSAVTYASGSAASTQFLDDLTGLTSMQIGAFNTGSLGGEFNGFIDDARVYDNGLTASDVAALASVTTNTSFQQNVGGYTGTQDTEIRQASATSSYGSATSIAIDTENSGANSESQGLLRFDNLFGSNGGQIPYGVQIVSASLTVETTGDTSGTISLHRMLNNWNESSTWDSVSGGLSANGSELALAADSQLVPPSSGATTFTGLEDTVQAWANGDSNYGWGILSDSSNGWDFDSSEGTTVPLLSVQYIMPGSQASVAHTLTVDTTSDVSDGNTTSIDALLADKGADGFISLREAIMAANNTKNLDASTEDVINFGIAGTGVHTFSLTAALPMITDAVIIDGYSQSGASVNTLSVGNDAVLTIELDGSSAGNANGIYLGEGSDGSTIKGLIINRFAYSGIQISSTGNSIVGNFIGTDSTGSSDLGNSRDGITISANNNLIGSASAADRNVISGNNDEAIDVDAGYSGTIIQGNYIGTNADGTAAVPNGQNSSGTWGGVLLDGGGNTVGGSGAGEGNLISGNYEFGILIHSSGNTIQGNLIGTDAAGTSSLGNQGEGIGVGSNASNNTIGGTADGAGNTIAYNTGVGVELTTSGTGNSILGNAIYSNGGLGIDLGGDGVTANDGQFDDTPDQDTGANNLQNFPVLSSITAGPTPVVVGSLKSTPSRTFRIEFFANASGDASGYGEGQRYVGYIEVTTNATGDATIGHYLDGFIATGETVSATATDLTTNDTSEFAANITATNVAPVLDSGQSPVLTAQNEDSGVPSGAVGTLISSLVDFASPTGQVDNVTDSDLGAALGIAITAADTTYGSWYYSTDGGSSWNSLGAVSDSNARLLAADADTRLYFQPNANYNGSVANAITFRAWDQSTGTNGDTSTITLASQNVLDSFSSVSYGNNNGSQSWSANWVESDSSGGAASSGRFRVSGGELSIQAANANDYIYREVDLSDAANATLSFSYSSGLGSSATVHAQISDDGGASYTTLSGGVFNSSTNTGSGTKSFDISGQMSANTRIRFLVAAGETGAGVNNFSVDNVEITYDVPGGGTTAFSSETDTSSLVINAVNDAPVLSSGAPAAVNVSEDSANSSAVSLGMSGLTYGVGGGSDESGQSLTYTITNIPSHITLWKADGTTQVSNNATLTLSELQGLMYKTVADAFGSGNLTWTVQDDGGTANGGNDTLAQSMSITVNAVDDAPVAVDDSYSVDENGTLVVGPSTDNLVNHWEMNEGGSNQTTVDSGSAGNDATLGADASANTDDPAWSSGHIGSGALSFDGSSDYVATSSTVLKTATSFTLSTWFQTDKTSGQQHILWQGYSGGNGYGSSPGTTAQSEMGLTIGSYDQANKLVFFMGYDVPANGADAIMIVSDSDFTDTTQFHNVAVVVTDMGGVPIARRCTSMACSKGPTQERRTTARNGVPCKSVNRAPTPAISMDKSMTSVSTTRRCRKPKSKTSRIPVSCKMIRTSIAIHSA</sequence>
<evidence type="ECO:0000256" key="2">
    <source>
        <dbReference type="ARBA" id="ARBA00023157"/>
    </source>
</evidence>
<dbReference type="Pfam" id="PF14252">
    <property type="entry name" value="DUF4347"/>
    <property type="match status" value="2"/>
</dbReference>
<dbReference type="InterPro" id="IPR006558">
    <property type="entry name" value="LamG-like"/>
</dbReference>
<dbReference type="PROSITE" id="PS50025">
    <property type="entry name" value="LAM_G_DOMAIN"/>
    <property type="match status" value="1"/>
</dbReference>
<feature type="region of interest" description="Disordered" evidence="3">
    <location>
        <begin position="1983"/>
        <end position="2007"/>
    </location>
</feature>
<dbReference type="CDD" id="cd00110">
    <property type="entry name" value="LamG"/>
    <property type="match status" value="1"/>
</dbReference>
<dbReference type="InterPro" id="IPR053786">
    <property type="entry name" value="LEPRxLL_CS"/>
</dbReference>
<keyword evidence="6" id="KW-1185">Reference proteome</keyword>
<dbReference type="Pfam" id="PF13385">
    <property type="entry name" value="Laminin_G_3"/>
    <property type="match status" value="1"/>
</dbReference>
<dbReference type="Proteomes" id="UP000011991">
    <property type="component" value="Unassembled WGS sequence"/>
</dbReference>
<gene>
    <name evidence="5" type="ORF">RMSM_07467</name>
</gene>
<evidence type="ECO:0000256" key="1">
    <source>
        <dbReference type="ARBA" id="ARBA00022729"/>
    </source>
</evidence>
<keyword evidence="1" id="KW-0732">Signal</keyword>
<accession>M5R9B2</accession>
<dbReference type="InterPro" id="IPR040853">
    <property type="entry name" value="RapA2_cadherin-like"/>
</dbReference>
<proteinExistence type="predicted"/>
<evidence type="ECO:0000256" key="3">
    <source>
        <dbReference type="SAM" id="MobiDB-lite"/>
    </source>
</evidence>
<name>M5R9B2_9BACT</name>
<dbReference type="EMBL" id="ANOG01001062">
    <property type="protein sequence ID" value="EMI15641.1"/>
    <property type="molecule type" value="Genomic_DNA"/>
</dbReference>
<comment type="caution">
    <text evidence="5">The sequence shown here is derived from an EMBL/GenBank/DDBJ whole genome shotgun (WGS) entry which is preliminary data.</text>
</comment>
<dbReference type="PATRIC" id="fig|1265738.3.peg.7448"/>
<dbReference type="Pfam" id="PF17803">
    <property type="entry name" value="Cadherin_4"/>
    <property type="match status" value="1"/>
</dbReference>
<feature type="compositionally biased region" description="Basic residues" evidence="3">
    <location>
        <begin position="2199"/>
        <end position="2208"/>
    </location>
</feature>
<feature type="region of interest" description="Disordered" evidence="3">
    <location>
        <begin position="2162"/>
        <end position="2184"/>
    </location>
</feature>
<dbReference type="Gene3D" id="2.60.120.200">
    <property type="match status" value="2"/>
</dbReference>